<evidence type="ECO:0000313" key="3">
    <source>
        <dbReference type="EMBL" id="RNI33680.1"/>
    </source>
</evidence>
<evidence type="ECO:0000259" key="2">
    <source>
        <dbReference type="Pfam" id="PF20434"/>
    </source>
</evidence>
<protein>
    <submittedName>
        <fullName evidence="3">Alpha/beta hydrolase</fullName>
    </submittedName>
</protein>
<sequence length="330" mass="37102">MKNKILKRILVSLLVLIILFAFLVCLPRIWGAIYPDKPPVGYHFMFPTYLAIAVGLEKVVNTTPNVPETIEELKDIEYKNINGKSLQLDIYKPRNIIQPAPLLVFIHGGAWVGGKRSDYLVYLLDFAKKGYITATVSYRLVKDSLYPACAEDISDAVNFLFSNGNKYGYDTSKIALVGGSAGAHLALLAAYGWHKDGTEMQVSDSGVSHKIKAVVDLYGPVDFTTPFAKNNATVIRFLGHRYEGAPQLYTEVSPAEYLDKNDPPTLIIHGTSDKTVPVRQSDELKKKLDSLGIPNEYARLPLWPHTMDLDQRVNDYCQLHMNRFFEKYLK</sequence>
<comment type="caution">
    <text evidence="3">The sequence shown here is derived from an EMBL/GenBank/DDBJ whole genome shotgun (WGS) entry which is preliminary data.</text>
</comment>
<accession>A0A3M9N798</accession>
<reference evidence="3 4" key="1">
    <citation type="submission" date="2018-11" db="EMBL/GenBank/DDBJ databases">
        <title>Draft genome sequence of Ferruginibacter sp. BO-59.</title>
        <authorList>
            <person name="Im W.T."/>
        </authorList>
    </citation>
    <scope>NUCLEOTIDE SEQUENCE [LARGE SCALE GENOMIC DNA]</scope>
    <source>
        <strain evidence="3 4">BO-59</strain>
    </source>
</reference>
<feature type="domain" description="BD-FAE-like" evidence="2">
    <location>
        <begin position="88"/>
        <end position="288"/>
    </location>
</feature>
<proteinExistence type="predicted"/>
<dbReference type="InterPro" id="IPR049492">
    <property type="entry name" value="BD-FAE-like_dom"/>
</dbReference>
<evidence type="ECO:0000256" key="1">
    <source>
        <dbReference type="ARBA" id="ARBA00022801"/>
    </source>
</evidence>
<keyword evidence="1 3" id="KW-0378">Hydrolase</keyword>
<dbReference type="SUPFAM" id="SSF53474">
    <property type="entry name" value="alpha/beta-Hydrolases"/>
    <property type="match status" value="1"/>
</dbReference>
<dbReference type="PANTHER" id="PTHR48081">
    <property type="entry name" value="AB HYDROLASE SUPERFAMILY PROTEIN C4A8.06C"/>
    <property type="match status" value="1"/>
</dbReference>
<evidence type="ECO:0000313" key="4">
    <source>
        <dbReference type="Proteomes" id="UP000267223"/>
    </source>
</evidence>
<dbReference type="Proteomes" id="UP000267223">
    <property type="component" value="Unassembled WGS sequence"/>
</dbReference>
<dbReference type="RefSeq" id="WP_123122166.1">
    <property type="nucleotide sequence ID" value="NZ_RJJR01000017.1"/>
</dbReference>
<dbReference type="InterPro" id="IPR029058">
    <property type="entry name" value="AB_hydrolase_fold"/>
</dbReference>
<dbReference type="GO" id="GO:0016787">
    <property type="term" value="F:hydrolase activity"/>
    <property type="evidence" value="ECO:0007669"/>
    <property type="project" value="UniProtKB-KW"/>
</dbReference>
<dbReference type="Pfam" id="PF20434">
    <property type="entry name" value="BD-FAE"/>
    <property type="match status" value="1"/>
</dbReference>
<gene>
    <name evidence="3" type="ORF">EFY79_18160</name>
</gene>
<dbReference type="EMBL" id="RJJR01000017">
    <property type="protein sequence ID" value="RNI33680.1"/>
    <property type="molecule type" value="Genomic_DNA"/>
</dbReference>
<dbReference type="Gene3D" id="3.40.50.1820">
    <property type="entry name" value="alpha/beta hydrolase"/>
    <property type="match status" value="1"/>
</dbReference>
<dbReference type="OrthoDB" id="9777975at2"/>
<organism evidence="3 4">
    <name type="scientific">Hanamia caeni</name>
    <dbReference type="NCBI Taxonomy" id="2294116"/>
    <lineage>
        <taxon>Bacteria</taxon>
        <taxon>Pseudomonadati</taxon>
        <taxon>Bacteroidota</taxon>
        <taxon>Chitinophagia</taxon>
        <taxon>Chitinophagales</taxon>
        <taxon>Chitinophagaceae</taxon>
        <taxon>Hanamia</taxon>
    </lineage>
</organism>
<name>A0A3M9N798_9BACT</name>
<dbReference type="AlphaFoldDB" id="A0A3M9N798"/>
<keyword evidence="4" id="KW-1185">Reference proteome</keyword>
<dbReference type="InterPro" id="IPR050300">
    <property type="entry name" value="GDXG_lipolytic_enzyme"/>
</dbReference>